<dbReference type="Proteomes" id="UP000078046">
    <property type="component" value="Unassembled WGS sequence"/>
</dbReference>
<dbReference type="Gene3D" id="2.30.31.10">
    <property type="entry name" value="Transcriptional Coactivator Pc4, Chain A"/>
    <property type="match status" value="1"/>
</dbReference>
<comment type="caution">
    <text evidence="8">The sequence shown here is derived from an EMBL/GenBank/DDBJ whole genome shotgun (WGS) entry which is preliminary data.</text>
</comment>
<evidence type="ECO:0000256" key="2">
    <source>
        <dbReference type="ARBA" id="ARBA00009001"/>
    </source>
</evidence>
<dbReference type="GO" id="GO:0003677">
    <property type="term" value="F:DNA binding"/>
    <property type="evidence" value="ECO:0007669"/>
    <property type="project" value="UniProtKB-KW"/>
</dbReference>
<dbReference type="InterPro" id="IPR045125">
    <property type="entry name" value="Sub1/Tcp4-like"/>
</dbReference>
<comment type="subcellular location">
    <subcellularLocation>
        <location evidence="1">Nucleus</location>
    </subcellularLocation>
</comment>
<gene>
    <name evidence="8" type="ORF">A3Q56_02491</name>
</gene>
<protein>
    <recommendedName>
        <fullName evidence="7">Transcriptional coactivator p15 (PC4) C-terminal domain-containing protein</fullName>
    </recommendedName>
</protein>
<dbReference type="SUPFAM" id="SSF54447">
    <property type="entry name" value="ssDNA-binding transcriptional regulator domain"/>
    <property type="match status" value="1"/>
</dbReference>
<dbReference type="OrthoDB" id="2505440at2759"/>
<dbReference type="GO" id="GO:0005634">
    <property type="term" value="C:nucleus"/>
    <property type="evidence" value="ECO:0007669"/>
    <property type="project" value="UniProtKB-SubCell"/>
</dbReference>
<evidence type="ECO:0000313" key="8">
    <source>
        <dbReference type="EMBL" id="OAF69752.1"/>
    </source>
</evidence>
<proteinExistence type="inferred from homology"/>
<keyword evidence="5" id="KW-0804">Transcription</keyword>
<feature type="domain" description="Transcriptional coactivator p15 (PC4) C-terminal" evidence="7">
    <location>
        <begin position="9"/>
        <end position="58"/>
    </location>
</feature>
<organism evidence="8 9">
    <name type="scientific">Intoshia linei</name>
    <dbReference type="NCBI Taxonomy" id="1819745"/>
    <lineage>
        <taxon>Eukaryota</taxon>
        <taxon>Metazoa</taxon>
        <taxon>Spiralia</taxon>
        <taxon>Lophotrochozoa</taxon>
        <taxon>Mesozoa</taxon>
        <taxon>Orthonectida</taxon>
        <taxon>Rhopaluridae</taxon>
        <taxon>Intoshia</taxon>
    </lineage>
</organism>
<keyword evidence="6" id="KW-0539">Nucleus</keyword>
<comment type="similarity">
    <text evidence="2">Belongs to the transcriptional coactivator PC4 family.</text>
</comment>
<dbReference type="InterPro" id="IPR003173">
    <property type="entry name" value="PC4_C"/>
</dbReference>
<evidence type="ECO:0000259" key="7">
    <source>
        <dbReference type="Pfam" id="PF02229"/>
    </source>
</evidence>
<keyword evidence="3" id="KW-0805">Transcription regulation</keyword>
<dbReference type="GO" id="GO:0003713">
    <property type="term" value="F:transcription coactivator activity"/>
    <property type="evidence" value="ECO:0007669"/>
    <property type="project" value="InterPro"/>
</dbReference>
<dbReference type="EMBL" id="LWCA01000235">
    <property type="protein sequence ID" value="OAF69752.1"/>
    <property type="molecule type" value="Genomic_DNA"/>
</dbReference>
<name>A0A177B7T5_9BILA</name>
<dbReference type="InterPro" id="IPR009044">
    <property type="entry name" value="ssDNA-bd_transcriptional_reg"/>
</dbReference>
<keyword evidence="4" id="KW-0238">DNA-binding</keyword>
<evidence type="ECO:0000313" key="9">
    <source>
        <dbReference type="Proteomes" id="UP000078046"/>
    </source>
</evidence>
<keyword evidence="9" id="KW-1185">Reference proteome</keyword>
<evidence type="ECO:0000256" key="5">
    <source>
        <dbReference type="ARBA" id="ARBA00023163"/>
    </source>
</evidence>
<accession>A0A177B7T5</accession>
<dbReference type="PANTHER" id="PTHR13215">
    <property type="entry name" value="RNA POLYMERASE II TRANSCRIPTIONAL COACTIVATOR"/>
    <property type="match status" value="1"/>
</dbReference>
<evidence type="ECO:0000256" key="3">
    <source>
        <dbReference type="ARBA" id="ARBA00023015"/>
    </source>
</evidence>
<evidence type="ECO:0000256" key="6">
    <source>
        <dbReference type="ARBA" id="ARBA00023242"/>
    </source>
</evidence>
<evidence type="ECO:0000256" key="1">
    <source>
        <dbReference type="ARBA" id="ARBA00004123"/>
    </source>
</evidence>
<dbReference type="AlphaFoldDB" id="A0A177B7T5"/>
<sequence length="67" mass="8130">MNDEKLLRISSKRYISVNEYKGMQLVSIREYYEQDGRLKPSTKGISLTKHQWKMLKEHIYKIDRLLK</sequence>
<reference evidence="8 9" key="1">
    <citation type="submission" date="2016-04" db="EMBL/GenBank/DDBJ databases">
        <title>The genome of Intoshia linei affirms orthonectids as highly simplified spiralians.</title>
        <authorList>
            <person name="Mikhailov K.V."/>
            <person name="Slusarev G.S."/>
            <person name="Nikitin M.A."/>
            <person name="Logacheva M.D."/>
            <person name="Penin A."/>
            <person name="Aleoshin V."/>
            <person name="Panchin Y.V."/>
        </authorList>
    </citation>
    <scope>NUCLEOTIDE SEQUENCE [LARGE SCALE GENOMIC DNA]</scope>
    <source>
        <strain evidence="8">Intl2013</strain>
        <tissue evidence="8">Whole animal</tissue>
    </source>
</reference>
<evidence type="ECO:0000256" key="4">
    <source>
        <dbReference type="ARBA" id="ARBA00023125"/>
    </source>
</evidence>
<dbReference type="Pfam" id="PF02229">
    <property type="entry name" value="PC4"/>
    <property type="match status" value="1"/>
</dbReference>
<dbReference type="GO" id="GO:0060261">
    <property type="term" value="P:positive regulation of transcription initiation by RNA polymerase II"/>
    <property type="evidence" value="ECO:0007669"/>
    <property type="project" value="InterPro"/>
</dbReference>